<dbReference type="InterPro" id="IPR036640">
    <property type="entry name" value="ABC1_TM_sf"/>
</dbReference>
<gene>
    <name evidence="7" type="ORF">ERS852523_04510</name>
</gene>
<dbReference type="Proteomes" id="UP000095712">
    <property type="component" value="Unassembled WGS sequence"/>
</dbReference>
<dbReference type="GO" id="GO:0140359">
    <property type="term" value="F:ABC-type transporter activity"/>
    <property type="evidence" value="ECO:0007669"/>
    <property type="project" value="InterPro"/>
</dbReference>
<feature type="transmembrane region" description="Helical" evidence="5">
    <location>
        <begin position="138"/>
        <end position="164"/>
    </location>
</feature>
<dbReference type="Pfam" id="PF00664">
    <property type="entry name" value="ABC_membrane"/>
    <property type="match status" value="1"/>
</dbReference>
<evidence type="ECO:0000256" key="1">
    <source>
        <dbReference type="ARBA" id="ARBA00004651"/>
    </source>
</evidence>
<dbReference type="SUPFAM" id="SSF90123">
    <property type="entry name" value="ABC transporter transmembrane region"/>
    <property type="match status" value="1"/>
</dbReference>
<reference evidence="7 8" key="1">
    <citation type="submission" date="2015-09" db="EMBL/GenBank/DDBJ databases">
        <authorList>
            <consortium name="Pathogen Informatics"/>
        </authorList>
    </citation>
    <scope>NUCLEOTIDE SEQUENCE [LARGE SCALE GENOMIC DNA]</scope>
    <source>
        <strain evidence="7 8">2789STDY5834911</strain>
    </source>
</reference>
<keyword evidence="3 5" id="KW-1133">Transmembrane helix</keyword>
<dbReference type="InterPro" id="IPR011527">
    <property type="entry name" value="ABC1_TM_dom"/>
</dbReference>
<feature type="transmembrane region" description="Helical" evidence="5">
    <location>
        <begin position="52"/>
        <end position="72"/>
    </location>
</feature>
<proteinExistence type="predicted"/>
<dbReference type="GO" id="GO:0005886">
    <property type="term" value="C:plasma membrane"/>
    <property type="evidence" value="ECO:0007669"/>
    <property type="project" value="UniProtKB-SubCell"/>
</dbReference>
<evidence type="ECO:0000313" key="8">
    <source>
        <dbReference type="Proteomes" id="UP000095712"/>
    </source>
</evidence>
<evidence type="ECO:0000256" key="5">
    <source>
        <dbReference type="SAM" id="Phobius"/>
    </source>
</evidence>
<keyword evidence="4 5" id="KW-0472">Membrane</keyword>
<evidence type="ECO:0000256" key="4">
    <source>
        <dbReference type="ARBA" id="ARBA00023136"/>
    </source>
</evidence>
<name>A0A174UY50_9FIRM</name>
<dbReference type="EMBL" id="CZAW01000141">
    <property type="protein sequence ID" value="CUQ24987.1"/>
    <property type="molecule type" value="Genomic_DNA"/>
</dbReference>
<protein>
    <submittedName>
        <fullName evidence="7">ABC-type bacteriocin/lantibiotic exporters, contain an N-terminal double-glycine peptidase domain</fullName>
    </submittedName>
</protein>
<dbReference type="RefSeq" id="WP_055154330.1">
    <property type="nucleotide sequence ID" value="NZ_CZAW01000141.1"/>
</dbReference>
<evidence type="ECO:0000256" key="2">
    <source>
        <dbReference type="ARBA" id="ARBA00022692"/>
    </source>
</evidence>
<dbReference type="Gene3D" id="1.20.1560.10">
    <property type="entry name" value="ABC transporter type 1, transmembrane domain"/>
    <property type="match status" value="1"/>
</dbReference>
<organism evidence="7 8">
    <name type="scientific">Blautia wexlerae</name>
    <dbReference type="NCBI Taxonomy" id="418240"/>
    <lineage>
        <taxon>Bacteria</taxon>
        <taxon>Bacillati</taxon>
        <taxon>Bacillota</taxon>
        <taxon>Clostridia</taxon>
        <taxon>Lachnospirales</taxon>
        <taxon>Lachnospiraceae</taxon>
        <taxon>Blautia</taxon>
    </lineage>
</organism>
<evidence type="ECO:0000259" key="6">
    <source>
        <dbReference type="PROSITE" id="PS50929"/>
    </source>
</evidence>
<keyword evidence="2 5" id="KW-0812">Transmembrane</keyword>
<dbReference type="AlphaFoldDB" id="A0A174UY50"/>
<feature type="domain" description="ABC transmembrane type-1" evidence="6">
    <location>
        <begin position="17"/>
        <end position="164"/>
    </location>
</feature>
<feature type="transmembrane region" description="Helical" evidence="5">
    <location>
        <begin position="16"/>
        <end position="40"/>
    </location>
</feature>
<evidence type="ECO:0000256" key="3">
    <source>
        <dbReference type="ARBA" id="ARBA00022989"/>
    </source>
</evidence>
<dbReference type="GO" id="GO:0005524">
    <property type="term" value="F:ATP binding"/>
    <property type="evidence" value="ECO:0007669"/>
    <property type="project" value="InterPro"/>
</dbReference>
<comment type="subcellular location">
    <subcellularLocation>
        <location evidence="1">Cell membrane</location>
        <topology evidence="1">Multi-pass membrane protein</topology>
    </subcellularLocation>
</comment>
<accession>A0A174UY50</accession>
<sequence length="178" mass="20341">MFKYVLHRFFKNKKSYLLIVIIIITFLIMSISPYLTGSFVDFMINNKDVHRVVYLSSIIMLIGIAGVVLAYCKNTLSVKITSQVSFDLLRDITKHFEKIKLSVVETIDSTYLTQQINTDVNVITGFVISNIIPVFMNVILAMTIICLFISINKYLLVLMVVLIVQYQEGTVNTRNKIS</sequence>
<evidence type="ECO:0000313" key="7">
    <source>
        <dbReference type="EMBL" id="CUQ24987.1"/>
    </source>
</evidence>
<dbReference type="PROSITE" id="PS50929">
    <property type="entry name" value="ABC_TM1F"/>
    <property type="match status" value="1"/>
</dbReference>